<dbReference type="EMBL" id="JAEVLS010000009">
    <property type="protein sequence ID" value="MBM0108650.1"/>
    <property type="molecule type" value="Genomic_DNA"/>
</dbReference>
<dbReference type="PANTHER" id="PTHR43133:SF63">
    <property type="entry name" value="RNA POLYMERASE SIGMA FACTOR FECI-RELATED"/>
    <property type="match status" value="1"/>
</dbReference>
<dbReference type="InterPro" id="IPR013324">
    <property type="entry name" value="RNA_pol_sigma_r3/r4-like"/>
</dbReference>
<dbReference type="InterPro" id="IPR039425">
    <property type="entry name" value="RNA_pol_sigma-70-like"/>
</dbReference>
<accession>A0ABS1X608</accession>
<comment type="caution">
    <text evidence="8">The sequence shown here is derived from an EMBL/GenBank/DDBJ whole genome shotgun (WGS) entry which is preliminary data.</text>
</comment>
<dbReference type="InterPro" id="IPR013325">
    <property type="entry name" value="RNA_pol_sigma_r2"/>
</dbReference>
<dbReference type="CDD" id="cd06171">
    <property type="entry name" value="Sigma70_r4"/>
    <property type="match status" value="1"/>
</dbReference>
<reference evidence="8 9" key="1">
    <citation type="journal article" date="2021" name="Int. J. Syst. Evol. Microbiol.">
        <title>Steroidobacter gossypii sp. nov., isolated from soil of cotton cropping field.</title>
        <authorList>
            <person name="Huang R."/>
            <person name="Yang S."/>
            <person name="Zhen C."/>
            <person name="Liu W."/>
        </authorList>
    </citation>
    <scope>NUCLEOTIDE SEQUENCE [LARGE SCALE GENOMIC DNA]</scope>
    <source>
        <strain evidence="8 9">S1-65</strain>
    </source>
</reference>
<evidence type="ECO:0000256" key="5">
    <source>
        <dbReference type="SAM" id="MobiDB-lite"/>
    </source>
</evidence>
<evidence type="ECO:0000256" key="2">
    <source>
        <dbReference type="ARBA" id="ARBA00023015"/>
    </source>
</evidence>
<evidence type="ECO:0000313" key="8">
    <source>
        <dbReference type="EMBL" id="MBM0108650.1"/>
    </source>
</evidence>
<dbReference type="NCBIfam" id="TIGR02937">
    <property type="entry name" value="sigma70-ECF"/>
    <property type="match status" value="1"/>
</dbReference>
<dbReference type="Gene3D" id="1.10.1740.10">
    <property type="match status" value="1"/>
</dbReference>
<keyword evidence="9" id="KW-1185">Reference proteome</keyword>
<evidence type="ECO:0000259" key="7">
    <source>
        <dbReference type="Pfam" id="PF08281"/>
    </source>
</evidence>
<evidence type="ECO:0000313" key="9">
    <source>
        <dbReference type="Proteomes" id="UP000661077"/>
    </source>
</evidence>
<evidence type="ECO:0000256" key="3">
    <source>
        <dbReference type="ARBA" id="ARBA00023082"/>
    </source>
</evidence>
<feature type="region of interest" description="Disordered" evidence="5">
    <location>
        <begin position="1"/>
        <end position="42"/>
    </location>
</feature>
<dbReference type="InterPro" id="IPR036388">
    <property type="entry name" value="WH-like_DNA-bd_sf"/>
</dbReference>
<dbReference type="InterPro" id="IPR007627">
    <property type="entry name" value="RNA_pol_sigma70_r2"/>
</dbReference>
<comment type="similarity">
    <text evidence="1">Belongs to the sigma-70 factor family. ECF subfamily.</text>
</comment>
<dbReference type="SUPFAM" id="SSF88946">
    <property type="entry name" value="Sigma2 domain of RNA polymerase sigma factors"/>
    <property type="match status" value="1"/>
</dbReference>
<feature type="domain" description="RNA polymerase sigma factor 70 region 4 type 2" evidence="7">
    <location>
        <begin position="151"/>
        <end position="201"/>
    </location>
</feature>
<proteinExistence type="inferred from homology"/>
<evidence type="ECO:0000256" key="4">
    <source>
        <dbReference type="ARBA" id="ARBA00023163"/>
    </source>
</evidence>
<evidence type="ECO:0000256" key="1">
    <source>
        <dbReference type="ARBA" id="ARBA00010641"/>
    </source>
</evidence>
<dbReference type="InterPro" id="IPR013249">
    <property type="entry name" value="RNA_pol_sigma70_r4_t2"/>
</dbReference>
<organism evidence="8 9">
    <name type="scientific">Steroidobacter gossypii</name>
    <dbReference type="NCBI Taxonomy" id="2805490"/>
    <lineage>
        <taxon>Bacteria</taxon>
        <taxon>Pseudomonadati</taxon>
        <taxon>Pseudomonadota</taxon>
        <taxon>Gammaproteobacteria</taxon>
        <taxon>Steroidobacterales</taxon>
        <taxon>Steroidobacteraceae</taxon>
        <taxon>Steroidobacter</taxon>
    </lineage>
</organism>
<dbReference type="Pfam" id="PF04542">
    <property type="entry name" value="Sigma70_r2"/>
    <property type="match status" value="1"/>
</dbReference>
<dbReference type="RefSeq" id="WP_203170821.1">
    <property type="nucleotide sequence ID" value="NZ_JAEVLS010000009.1"/>
</dbReference>
<gene>
    <name evidence="8" type="ORF">JM946_28295</name>
</gene>
<feature type="domain" description="RNA polymerase sigma-70 region 2" evidence="6">
    <location>
        <begin position="52"/>
        <end position="116"/>
    </location>
</feature>
<sequence length="211" mass="24188">MIDRRGYGEIDALSQTPGDEAQSDAASSESDSGAVIGEAGAEPRDNRIAQWFRDWRKPVRHWLSRRASVPAAELDDLAQEVFVRLLRYSGKTTVENPLGYLLRIASNVASEWRERARVSKPHEQEWLDDLLIESEQEPENSVCQARTDANVQSEVDKLPFRQRQVLLLRVNEGLTYKQIAERMELSPRAVLRDLSRAYSQLRMRLDPEDLK</sequence>
<evidence type="ECO:0000259" key="6">
    <source>
        <dbReference type="Pfam" id="PF04542"/>
    </source>
</evidence>
<protein>
    <submittedName>
        <fullName evidence="8">RNA polymerase sigma factor</fullName>
    </submittedName>
</protein>
<keyword evidence="3" id="KW-0731">Sigma factor</keyword>
<keyword evidence="4" id="KW-0804">Transcription</keyword>
<dbReference type="Gene3D" id="1.10.10.10">
    <property type="entry name" value="Winged helix-like DNA-binding domain superfamily/Winged helix DNA-binding domain"/>
    <property type="match status" value="1"/>
</dbReference>
<name>A0ABS1X608_9GAMM</name>
<dbReference type="Proteomes" id="UP000661077">
    <property type="component" value="Unassembled WGS sequence"/>
</dbReference>
<dbReference type="SUPFAM" id="SSF88659">
    <property type="entry name" value="Sigma3 and sigma4 domains of RNA polymerase sigma factors"/>
    <property type="match status" value="1"/>
</dbReference>
<feature type="compositionally biased region" description="Low complexity" evidence="5">
    <location>
        <begin position="18"/>
        <end position="34"/>
    </location>
</feature>
<dbReference type="Pfam" id="PF08281">
    <property type="entry name" value="Sigma70_r4_2"/>
    <property type="match status" value="1"/>
</dbReference>
<keyword evidence="2" id="KW-0805">Transcription regulation</keyword>
<dbReference type="PANTHER" id="PTHR43133">
    <property type="entry name" value="RNA POLYMERASE ECF-TYPE SIGMA FACTO"/>
    <property type="match status" value="1"/>
</dbReference>
<dbReference type="InterPro" id="IPR014284">
    <property type="entry name" value="RNA_pol_sigma-70_dom"/>
</dbReference>